<dbReference type="RefSeq" id="WP_204391211.1">
    <property type="nucleotide sequence ID" value="NZ_JAFBBW010000001.1"/>
</dbReference>
<reference evidence="2" key="1">
    <citation type="journal article" date="2019" name="Int. J. Syst. Evol. Microbiol.">
        <title>The Global Catalogue of Microorganisms (GCM) 10K type strain sequencing project: providing services to taxonomists for standard genome sequencing and annotation.</title>
        <authorList>
            <consortium name="The Broad Institute Genomics Platform"/>
            <consortium name="The Broad Institute Genome Sequencing Center for Infectious Disease"/>
            <person name="Wu L."/>
            <person name="Ma J."/>
        </authorList>
    </citation>
    <scope>NUCLEOTIDE SEQUENCE [LARGE SCALE GENOMIC DNA]</scope>
    <source>
        <strain evidence="2">CGMCC 1.12192</strain>
    </source>
</reference>
<sequence length="81" mass="9004">MNTTLTATGTSSQRADAMRAGAGRLQERLARRAGLALLAWSRAEAARRSRQDLGARAQLQRRAERLRDENRTTLTLLTRAL</sequence>
<comment type="caution">
    <text evidence="1">The sequence shown here is derived from an EMBL/GenBank/DDBJ whole genome shotgun (WGS) entry which is preliminary data.</text>
</comment>
<protein>
    <submittedName>
        <fullName evidence="1">Uncharacterized protein</fullName>
    </submittedName>
</protein>
<organism evidence="1 2">
    <name type="scientific">Agromyces aurantiacus</name>
    <dbReference type="NCBI Taxonomy" id="165814"/>
    <lineage>
        <taxon>Bacteria</taxon>
        <taxon>Bacillati</taxon>
        <taxon>Actinomycetota</taxon>
        <taxon>Actinomycetes</taxon>
        <taxon>Micrococcales</taxon>
        <taxon>Microbacteriaceae</taxon>
        <taxon>Agromyces</taxon>
    </lineage>
</organism>
<gene>
    <name evidence="1" type="ORF">ACFPER_05455</name>
</gene>
<name>A0ABV9R286_9MICO</name>
<evidence type="ECO:0000313" key="2">
    <source>
        <dbReference type="Proteomes" id="UP001595960"/>
    </source>
</evidence>
<dbReference type="Proteomes" id="UP001595960">
    <property type="component" value="Unassembled WGS sequence"/>
</dbReference>
<evidence type="ECO:0000313" key="1">
    <source>
        <dbReference type="EMBL" id="MFC4828226.1"/>
    </source>
</evidence>
<keyword evidence="2" id="KW-1185">Reference proteome</keyword>
<dbReference type="EMBL" id="JBHSJC010000001">
    <property type="protein sequence ID" value="MFC4828226.1"/>
    <property type="molecule type" value="Genomic_DNA"/>
</dbReference>
<proteinExistence type="predicted"/>
<accession>A0ABV9R286</accession>